<dbReference type="RefSeq" id="WP_140022273.1">
    <property type="nucleotide sequence ID" value="NZ_JACIEX010000012.1"/>
</dbReference>
<gene>
    <name evidence="2" type="ORF">FIB18_19455</name>
    <name evidence="1" type="ORF">GGQ79_004218</name>
</gene>
<evidence type="ECO:0000313" key="4">
    <source>
        <dbReference type="Proteomes" id="UP000553980"/>
    </source>
</evidence>
<evidence type="ECO:0000313" key="1">
    <source>
        <dbReference type="EMBL" id="MBB4095666.1"/>
    </source>
</evidence>
<dbReference type="AlphaFoldDB" id="A0A5C5CEK6"/>
<evidence type="ECO:0000313" key="2">
    <source>
        <dbReference type="EMBL" id="TNV09631.1"/>
    </source>
</evidence>
<dbReference type="Proteomes" id="UP000313390">
    <property type="component" value="Unassembled WGS sequence"/>
</dbReference>
<reference evidence="1 4" key="3">
    <citation type="submission" date="2020-08" db="EMBL/GenBank/DDBJ databases">
        <title>Genomic Encyclopedia of Type Strains, Phase IV (KMG-IV): sequencing the most valuable type-strain genomes for metagenomic binning, comparative biology and taxonomic classification.</title>
        <authorList>
            <person name="Goeker M."/>
        </authorList>
    </citation>
    <scope>NUCLEOTIDE SEQUENCE [LARGE SCALE GENOMIC DNA]</scope>
    <source>
        <strain evidence="1 4">DSM 23868</strain>
    </source>
</reference>
<dbReference type="Proteomes" id="UP000553980">
    <property type="component" value="Unassembled WGS sequence"/>
</dbReference>
<name>A0A5C5CEK6_9HYPH</name>
<proteinExistence type="predicted"/>
<accession>A0A5C5CEK6</accession>
<comment type="caution">
    <text evidence="2">The sequence shown here is derived from an EMBL/GenBank/DDBJ whole genome shotgun (WGS) entry which is preliminary data.</text>
</comment>
<dbReference type="OrthoDB" id="8254464at2"/>
<dbReference type="EMBL" id="JACIEX010000012">
    <property type="protein sequence ID" value="MBB4095666.1"/>
    <property type="molecule type" value="Genomic_DNA"/>
</dbReference>
<dbReference type="EMBL" id="VEWK01000012">
    <property type="protein sequence ID" value="TNV09631.1"/>
    <property type="molecule type" value="Genomic_DNA"/>
</dbReference>
<reference evidence="2" key="2">
    <citation type="submission" date="2019-06" db="EMBL/GenBank/DDBJ databases">
        <authorList>
            <person name="Hu M."/>
        </authorList>
    </citation>
    <scope>NUCLEOTIDE SEQUENCE</scope>
    <source>
        <strain evidence="2">08RB2639</strain>
    </source>
</reference>
<organism evidence="2 3">
    <name type="scientific">Brucella pecoris</name>
    <dbReference type="NCBI Taxonomy" id="867683"/>
    <lineage>
        <taxon>Bacteria</taxon>
        <taxon>Pseudomonadati</taxon>
        <taxon>Pseudomonadota</taxon>
        <taxon>Alphaproteobacteria</taxon>
        <taxon>Hyphomicrobiales</taxon>
        <taxon>Brucellaceae</taxon>
        <taxon>Brucella/Ochrobactrum group</taxon>
        <taxon>Brucella</taxon>
    </lineage>
</organism>
<dbReference type="SUPFAM" id="SSF47336">
    <property type="entry name" value="ACP-like"/>
    <property type="match status" value="1"/>
</dbReference>
<reference evidence="2 3" key="1">
    <citation type="journal article" date="2011" name="Int. J. Syst. Evol. Microbiol.">
        <title>Ochrobactrum pecoris sp. nov., isolated from farm animals.</title>
        <authorList>
            <person name="Kampfer P."/>
            <person name="Huber B."/>
            <person name="Busse H.J."/>
            <person name="Scholz H.C."/>
            <person name="Tomaso H."/>
            <person name="Hotzel H."/>
            <person name="Melzer F."/>
        </authorList>
    </citation>
    <scope>NUCLEOTIDE SEQUENCE [LARGE SCALE GENOMIC DNA]</scope>
    <source>
        <strain evidence="2 3">08RB2639</strain>
    </source>
</reference>
<dbReference type="InterPro" id="IPR036736">
    <property type="entry name" value="ACP-like_sf"/>
</dbReference>
<protein>
    <submittedName>
        <fullName evidence="1">Acyl carrier protein</fullName>
    </submittedName>
</protein>
<sequence length="111" mass="11836">MSTTTAMPSTQTFPAASVEATLRADLVDTIKNQAAMRGIALPSSVSAISSMTIHVDSLIAVSILCNVEPTIGFELPDKVVKSGGYSSVDEAIQHLLPKIESRWKKHKGIKV</sequence>
<evidence type="ECO:0000313" key="3">
    <source>
        <dbReference type="Proteomes" id="UP000313390"/>
    </source>
</evidence>
<keyword evidence="4" id="KW-1185">Reference proteome</keyword>